<evidence type="ECO:0000313" key="2">
    <source>
        <dbReference type="EMBL" id="KAK8869229.1"/>
    </source>
</evidence>
<dbReference type="SUPFAM" id="SSF51735">
    <property type="entry name" value="NAD(P)-binding Rossmann-fold domains"/>
    <property type="match status" value="1"/>
</dbReference>
<evidence type="ECO:0000256" key="1">
    <source>
        <dbReference type="ARBA" id="ARBA00023002"/>
    </source>
</evidence>
<gene>
    <name evidence="2" type="ORF">PGQ11_007807</name>
</gene>
<dbReference type="InterPro" id="IPR036291">
    <property type="entry name" value="NAD(P)-bd_dom_sf"/>
</dbReference>
<dbReference type="PANTHER" id="PTHR43157:SF31">
    <property type="entry name" value="PHOSPHATIDYLINOSITOL-GLYCAN BIOSYNTHESIS CLASS F PROTEIN"/>
    <property type="match status" value="1"/>
</dbReference>
<dbReference type="EMBL" id="JAPCWZ010000004">
    <property type="protein sequence ID" value="KAK8869229.1"/>
    <property type="molecule type" value="Genomic_DNA"/>
</dbReference>
<proteinExistence type="predicted"/>
<comment type="caution">
    <text evidence="2">The sequence shown here is derived from an EMBL/GenBank/DDBJ whole genome shotgun (WGS) entry which is preliminary data.</text>
</comment>
<protein>
    <submittedName>
        <fullName evidence="2">Short-chain dehydrogenase</fullName>
    </submittedName>
</protein>
<sequence>MQSVLHTVVHPEKEVHDLDGRVVIVLGGAVGIGFEISRAFVLNNARVIMVNYDEHGQYAIDKIKKETGQYSEIEWIPCNLGNLKEAKEILSNLRDREERLDLLICSADMDINQFGEDTDSIDRHFGINWLGQFYACNLLYPLLRNTSQKADTPAPRIVWGSSQMHYNAPSDVHFASLDEINNSGLSSAELYGRSKLAIILGVKYGMVERVIQPNKDNIYALSVHPGTANAVMKQQCKDSYPELLGNLLIAAMFFGGRDLELGPYSALYAAISPEIEEKGWNGYYFSEPGQLGKTSNQASDPTLGSALWDLSERIIKDKLGEDAVIPWNS</sequence>
<dbReference type="Gene3D" id="3.40.50.720">
    <property type="entry name" value="NAD(P)-binding Rossmann-like Domain"/>
    <property type="match status" value="1"/>
</dbReference>
<reference evidence="2 3" key="1">
    <citation type="journal article" date="2024" name="IMA Fungus">
        <title>Apiospora arundinis, a panoply of carbohydrate-active enzymes and secondary metabolites.</title>
        <authorList>
            <person name="Sorensen T."/>
            <person name="Petersen C."/>
            <person name="Muurmann A.T."/>
            <person name="Christiansen J.V."/>
            <person name="Brundto M.L."/>
            <person name="Overgaard C.K."/>
            <person name="Boysen A.T."/>
            <person name="Wollenberg R.D."/>
            <person name="Larsen T.O."/>
            <person name="Sorensen J.L."/>
            <person name="Nielsen K.L."/>
            <person name="Sondergaard T.E."/>
        </authorList>
    </citation>
    <scope>NUCLEOTIDE SEQUENCE [LARGE SCALE GENOMIC DNA]</scope>
    <source>
        <strain evidence="2 3">AAU 773</strain>
    </source>
</reference>
<organism evidence="2 3">
    <name type="scientific">Apiospora arundinis</name>
    <dbReference type="NCBI Taxonomy" id="335852"/>
    <lineage>
        <taxon>Eukaryota</taxon>
        <taxon>Fungi</taxon>
        <taxon>Dikarya</taxon>
        <taxon>Ascomycota</taxon>
        <taxon>Pezizomycotina</taxon>
        <taxon>Sordariomycetes</taxon>
        <taxon>Xylariomycetidae</taxon>
        <taxon>Amphisphaeriales</taxon>
        <taxon>Apiosporaceae</taxon>
        <taxon>Apiospora</taxon>
    </lineage>
</organism>
<name>A0ABR2IX92_9PEZI</name>
<accession>A0ABR2IX92</accession>
<keyword evidence="1" id="KW-0560">Oxidoreductase</keyword>
<keyword evidence="3" id="KW-1185">Reference proteome</keyword>
<dbReference type="InterPro" id="IPR002347">
    <property type="entry name" value="SDR_fam"/>
</dbReference>
<dbReference type="Proteomes" id="UP001390339">
    <property type="component" value="Unassembled WGS sequence"/>
</dbReference>
<dbReference type="PANTHER" id="PTHR43157">
    <property type="entry name" value="PHOSPHATIDYLINOSITOL-GLYCAN BIOSYNTHESIS CLASS F PROTEIN-RELATED"/>
    <property type="match status" value="1"/>
</dbReference>
<dbReference type="Pfam" id="PF00106">
    <property type="entry name" value="adh_short"/>
    <property type="match status" value="1"/>
</dbReference>
<evidence type="ECO:0000313" key="3">
    <source>
        <dbReference type="Proteomes" id="UP001390339"/>
    </source>
</evidence>